<feature type="repeat" description="Lumazine-binding" evidence="3">
    <location>
        <begin position="1"/>
        <end position="97"/>
    </location>
</feature>
<keyword evidence="6" id="KW-1185">Reference proteome</keyword>
<evidence type="ECO:0000313" key="6">
    <source>
        <dbReference type="Proteomes" id="UP000255297"/>
    </source>
</evidence>
<evidence type="ECO:0000259" key="4">
    <source>
        <dbReference type="PROSITE" id="PS51177"/>
    </source>
</evidence>
<keyword evidence="1" id="KW-0677">Repeat</keyword>
<dbReference type="EMBL" id="UGPB01000001">
    <property type="protein sequence ID" value="STY31392.1"/>
    <property type="molecule type" value="Genomic_DNA"/>
</dbReference>
<gene>
    <name evidence="5" type="primary">ribE</name>
    <name evidence="5" type="ORF">NCTC11532_02875</name>
</gene>
<proteinExistence type="predicted"/>
<dbReference type="SUPFAM" id="SSF63380">
    <property type="entry name" value="Riboflavin synthase domain-like"/>
    <property type="match status" value="2"/>
</dbReference>
<evidence type="ECO:0000256" key="2">
    <source>
        <dbReference type="NCBIfam" id="TIGR00187"/>
    </source>
</evidence>
<dbReference type="EC" id="2.5.1.9" evidence="2"/>
<dbReference type="NCBIfam" id="NF006767">
    <property type="entry name" value="PRK09289.1"/>
    <property type="match status" value="1"/>
</dbReference>
<dbReference type="Proteomes" id="UP000255297">
    <property type="component" value="Unassembled WGS sequence"/>
</dbReference>
<feature type="domain" description="Lumazine-binding" evidence="4">
    <location>
        <begin position="1"/>
        <end position="97"/>
    </location>
</feature>
<name>A0A378LUM0_9GAMM</name>
<dbReference type="CDD" id="cd00402">
    <property type="entry name" value="Riboflavin_synthase_like"/>
    <property type="match status" value="1"/>
</dbReference>
<dbReference type="InterPro" id="IPR001783">
    <property type="entry name" value="Lumazine-bd"/>
</dbReference>
<dbReference type="Pfam" id="PF00677">
    <property type="entry name" value="Lum_binding"/>
    <property type="match status" value="2"/>
</dbReference>
<organism evidence="5 6">
    <name type="scientific">Legionella wadsworthii</name>
    <dbReference type="NCBI Taxonomy" id="28088"/>
    <lineage>
        <taxon>Bacteria</taxon>
        <taxon>Pseudomonadati</taxon>
        <taxon>Pseudomonadota</taxon>
        <taxon>Gammaproteobacteria</taxon>
        <taxon>Legionellales</taxon>
        <taxon>Legionellaceae</taxon>
        <taxon>Legionella</taxon>
    </lineage>
</organism>
<dbReference type="NCBIfam" id="NF009566">
    <property type="entry name" value="PRK13020.1"/>
    <property type="match status" value="1"/>
</dbReference>
<dbReference type="InterPro" id="IPR017938">
    <property type="entry name" value="Riboflavin_synthase-like_b-brl"/>
</dbReference>
<dbReference type="PANTHER" id="PTHR21098">
    <property type="entry name" value="RIBOFLAVIN SYNTHASE ALPHA CHAIN"/>
    <property type="match status" value="1"/>
</dbReference>
<dbReference type="PROSITE" id="PS51177">
    <property type="entry name" value="LUMAZINE_BIND"/>
    <property type="match status" value="2"/>
</dbReference>
<sequence length="218" mass="24404">MFTGITKGLYEVITLTKSPGLINYTVNLSAELCNNLKPGDSVAVDGVCQTVVTLENTHVSFQAIQETLDKTTLNELQQGSYVSIERSLRFGDEIGGHEVSGHVFGTARIHQRIRDKNNLTLVIQCEPEWMKYILPKGFIAVDGSSLTVGKTIPEQGLFYLHLIPETLRLTHFANKQVHNKVNIEFDQKTKTIVDSIERILSSHEIQNMIKKSGMNYEA</sequence>
<dbReference type="InterPro" id="IPR023366">
    <property type="entry name" value="ATP_synth_asu-like_sf"/>
</dbReference>
<feature type="domain" description="Lumazine-binding" evidence="4">
    <location>
        <begin position="98"/>
        <end position="196"/>
    </location>
</feature>
<dbReference type="Gene3D" id="2.40.30.20">
    <property type="match status" value="2"/>
</dbReference>
<evidence type="ECO:0000313" key="5">
    <source>
        <dbReference type="EMBL" id="STY31392.1"/>
    </source>
</evidence>
<dbReference type="NCBIfam" id="TIGR00187">
    <property type="entry name" value="ribE"/>
    <property type="match status" value="1"/>
</dbReference>
<protein>
    <recommendedName>
        <fullName evidence="2">Riboflavin synthase</fullName>
        <ecNumber evidence="2">2.5.1.9</ecNumber>
    </recommendedName>
</protein>
<reference evidence="5 6" key="1">
    <citation type="submission" date="2018-06" db="EMBL/GenBank/DDBJ databases">
        <authorList>
            <consortium name="Pathogen Informatics"/>
            <person name="Doyle S."/>
        </authorList>
    </citation>
    <scope>NUCLEOTIDE SEQUENCE [LARGE SCALE GENOMIC DNA]</scope>
    <source>
        <strain evidence="5 6">NCTC11532</strain>
    </source>
</reference>
<keyword evidence="5" id="KW-0808">Transferase</keyword>
<feature type="repeat" description="Lumazine-binding" evidence="3">
    <location>
        <begin position="98"/>
        <end position="196"/>
    </location>
</feature>
<evidence type="ECO:0000256" key="1">
    <source>
        <dbReference type="ARBA" id="ARBA00022737"/>
    </source>
</evidence>
<dbReference type="GO" id="GO:0009231">
    <property type="term" value="P:riboflavin biosynthetic process"/>
    <property type="evidence" value="ECO:0007669"/>
    <property type="project" value="TreeGrafter"/>
</dbReference>
<evidence type="ECO:0000256" key="3">
    <source>
        <dbReference type="PROSITE-ProRule" id="PRU00524"/>
    </source>
</evidence>
<dbReference type="GO" id="GO:0004746">
    <property type="term" value="F:riboflavin synthase activity"/>
    <property type="evidence" value="ECO:0007669"/>
    <property type="project" value="UniProtKB-UniRule"/>
</dbReference>
<dbReference type="PIRSF" id="PIRSF000498">
    <property type="entry name" value="Riboflavin_syn_A"/>
    <property type="match status" value="1"/>
</dbReference>
<dbReference type="AlphaFoldDB" id="A0A378LUM0"/>
<dbReference type="PANTHER" id="PTHR21098:SF0">
    <property type="entry name" value="RIBOFLAVIN SYNTHASE"/>
    <property type="match status" value="1"/>
</dbReference>
<dbReference type="InterPro" id="IPR026017">
    <property type="entry name" value="Lumazine-bd_dom"/>
</dbReference>
<accession>A0A378LUM0</accession>
<dbReference type="STRING" id="1122170.GCA_000701265_01339"/>